<organism evidence="2 3">
    <name type="scientific">Senna tora</name>
    <dbReference type="NCBI Taxonomy" id="362788"/>
    <lineage>
        <taxon>Eukaryota</taxon>
        <taxon>Viridiplantae</taxon>
        <taxon>Streptophyta</taxon>
        <taxon>Embryophyta</taxon>
        <taxon>Tracheophyta</taxon>
        <taxon>Spermatophyta</taxon>
        <taxon>Magnoliopsida</taxon>
        <taxon>eudicotyledons</taxon>
        <taxon>Gunneridae</taxon>
        <taxon>Pentapetalae</taxon>
        <taxon>rosids</taxon>
        <taxon>fabids</taxon>
        <taxon>Fabales</taxon>
        <taxon>Fabaceae</taxon>
        <taxon>Caesalpinioideae</taxon>
        <taxon>Cassia clade</taxon>
        <taxon>Senna</taxon>
    </lineage>
</organism>
<sequence>MQYRIGEYTHRKKAREGGETYMEDHSEK</sequence>
<proteinExistence type="predicted"/>
<feature type="region of interest" description="Disordered" evidence="1">
    <location>
        <begin position="1"/>
        <end position="28"/>
    </location>
</feature>
<gene>
    <name evidence="2" type="ORF">G2W53_009060</name>
</gene>
<feature type="compositionally biased region" description="Basic and acidic residues" evidence="1">
    <location>
        <begin position="15"/>
        <end position="28"/>
    </location>
</feature>
<evidence type="ECO:0000256" key="1">
    <source>
        <dbReference type="SAM" id="MobiDB-lite"/>
    </source>
</evidence>
<reference evidence="2" key="1">
    <citation type="submission" date="2020-09" db="EMBL/GenBank/DDBJ databases">
        <title>Genome-Enabled Discovery of Anthraquinone Biosynthesis in Senna tora.</title>
        <authorList>
            <person name="Kang S.-H."/>
            <person name="Pandey R.P."/>
            <person name="Lee C.-M."/>
            <person name="Sim J.-S."/>
            <person name="Jeong J.-T."/>
            <person name="Choi B.-S."/>
            <person name="Jung M."/>
            <person name="Ginzburg D."/>
            <person name="Zhao K."/>
            <person name="Won S.Y."/>
            <person name="Oh T.-J."/>
            <person name="Yu Y."/>
            <person name="Kim N.-H."/>
            <person name="Lee O.R."/>
            <person name="Lee T.-H."/>
            <person name="Bashyal P."/>
            <person name="Kim T.-S."/>
            <person name="Lee W.-H."/>
            <person name="Kawkins C."/>
            <person name="Kim C.-K."/>
            <person name="Kim J.S."/>
            <person name="Ahn B.O."/>
            <person name="Rhee S.Y."/>
            <person name="Sohng J.K."/>
        </authorList>
    </citation>
    <scope>NUCLEOTIDE SEQUENCE</scope>
    <source>
        <tissue evidence="2">Leaf</tissue>
    </source>
</reference>
<dbReference type="EMBL" id="JAAIUW010000004">
    <property type="protein sequence ID" value="KAF7834201.1"/>
    <property type="molecule type" value="Genomic_DNA"/>
</dbReference>
<accession>A0A834WX99</accession>
<keyword evidence="3" id="KW-1185">Reference proteome</keyword>
<protein>
    <submittedName>
        <fullName evidence="2">Uncharacterized protein</fullName>
    </submittedName>
</protein>
<dbReference type="Proteomes" id="UP000634136">
    <property type="component" value="Unassembled WGS sequence"/>
</dbReference>
<comment type="caution">
    <text evidence="2">The sequence shown here is derived from an EMBL/GenBank/DDBJ whole genome shotgun (WGS) entry which is preliminary data.</text>
</comment>
<evidence type="ECO:0000313" key="2">
    <source>
        <dbReference type="EMBL" id="KAF7834201.1"/>
    </source>
</evidence>
<dbReference type="AlphaFoldDB" id="A0A834WX99"/>
<name>A0A834WX99_9FABA</name>
<evidence type="ECO:0000313" key="3">
    <source>
        <dbReference type="Proteomes" id="UP000634136"/>
    </source>
</evidence>